<dbReference type="OrthoDB" id="5584915at2759"/>
<dbReference type="Pfam" id="PF09820">
    <property type="entry name" value="AAA-ATPase_like"/>
    <property type="match status" value="1"/>
</dbReference>
<accession>A0A1Y1WPF6</accession>
<dbReference type="InterPro" id="IPR012547">
    <property type="entry name" value="PDDEXK_9"/>
</dbReference>
<dbReference type="EMBL" id="MCFG01000357">
    <property type="protein sequence ID" value="ORX75427.1"/>
    <property type="molecule type" value="Genomic_DNA"/>
</dbReference>
<dbReference type="SUPFAM" id="SSF52540">
    <property type="entry name" value="P-loop containing nucleoside triphosphate hydrolases"/>
    <property type="match status" value="1"/>
</dbReference>
<dbReference type="InterPro" id="IPR018631">
    <property type="entry name" value="AAA-ATPase-like_dom"/>
</dbReference>
<feature type="compositionally biased region" description="Polar residues" evidence="1">
    <location>
        <begin position="566"/>
        <end position="579"/>
    </location>
</feature>
<keyword evidence="4" id="KW-1185">Reference proteome</keyword>
<gene>
    <name evidence="3" type="ORF">BCR32DRAFT_329813</name>
</gene>
<feature type="compositionally biased region" description="Basic residues" evidence="1">
    <location>
        <begin position="597"/>
        <end position="607"/>
    </location>
</feature>
<reference evidence="3 4" key="1">
    <citation type="submission" date="2016-08" db="EMBL/GenBank/DDBJ databases">
        <title>A Parts List for Fungal Cellulosomes Revealed by Comparative Genomics.</title>
        <authorList>
            <consortium name="DOE Joint Genome Institute"/>
            <person name="Haitjema C.H."/>
            <person name="Gilmore S.P."/>
            <person name="Henske J.K."/>
            <person name="Solomon K.V."/>
            <person name="De Groot R."/>
            <person name="Kuo A."/>
            <person name="Mondo S.J."/>
            <person name="Salamov A.A."/>
            <person name="Labutti K."/>
            <person name="Zhao Z."/>
            <person name="Chiniquy J."/>
            <person name="Barry K."/>
            <person name="Brewer H.M."/>
            <person name="Purvine S.O."/>
            <person name="Wright A.T."/>
            <person name="Boxma B."/>
            <person name="Van Alen T."/>
            <person name="Hackstein J.H."/>
            <person name="Baker S.E."/>
            <person name="Grigoriev I.V."/>
            <person name="O'Malley M.A."/>
        </authorList>
    </citation>
    <scope>NUCLEOTIDE SEQUENCE [LARGE SCALE GENOMIC DNA]</scope>
    <source>
        <strain evidence="3 4">S4</strain>
    </source>
</reference>
<dbReference type="PANTHER" id="PTHR34825:SF1">
    <property type="entry name" value="AAA-ATPASE-LIKE DOMAIN-CONTAINING PROTEIN"/>
    <property type="match status" value="1"/>
</dbReference>
<feature type="domain" description="AAA-ATPase-like" evidence="2">
    <location>
        <begin position="4"/>
        <end position="227"/>
    </location>
</feature>
<protein>
    <recommendedName>
        <fullName evidence="2">AAA-ATPase-like domain-containing protein</fullName>
    </recommendedName>
</protein>
<dbReference type="STRING" id="1754192.A0A1Y1WPF6"/>
<evidence type="ECO:0000256" key="1">
    <source>
        <dbReference type="SAM" id="MobiDB-lite"/>
    </source>
</evidence>
<dbReference type="Proteomes" id="UP000193944">
    <property type="component" value="Unassembled WGS sequence"/>
</dbReference>
<dbReference type="Pfam" id="PF08011">
    <property type="entry name" value="PDDEXK_9"/>
    <property type="match status" value="1"/>
</dbReference>
<comment type="caution">
    <text evidence="3">The sequence shown here is derived from an EMBL/GenBank/DDBJ whole genome shotgun (WGS) entry which is preliminary data.</text>
</comment>
<evidence type="ECO:0000259" key="2">
    <source>
        <dbReference type="Pfam" id="PF09820"/>
    </source>
</evidence>
<reference evidence="3 4" key="2">
    <citation type="submission" date="2016-08" db="EMBL/GenBank/DDBJ databases">
        <title>Pervasive Adenine N6-methylation of Active Genes in Fungi.</title>
        <authorList>
            <consortium name="DOE Joint Genome Institute"/>
            <person name="Mondo S.J."/>
            <person name="Dannebaum R.O."/>
            <person name="Kuo R.C."/>
            <person name="Labutti K."/>
            <person name="Haridas S."/>
            <person name="Kuo A."/>
            <person name="Salamov A."/>
            <person name="Ahrendt S.R."/>
            <person name="Lipzen A."/>
            <person name="Sullivan W."/>
            <person name="Andreopoulos W.B."/>
            <person name="Clum A."/>
            <person name="Lindquist E."/>
            <person name="Daum C."/>
            <person name="Ramamoorthy G.K."/>
            <person name="Gryganskyi A."/>
            <person name="Culley D."/>
            <person name="Magnuson J.K."/>
            <person name="James T.Y."/>
            <person name="O'Malley M.A."/>
            <person name="Stajich J.E."/>
            <person name="Spatafora J.W."/>
            <person name="Visel A."/>
            <person name="Grigoriev I.V."/>
        </authorList>
    </citation>
    <scope>NUCLEOTIDE SEQUENCE [LARGE SCALE GENOMIC DNA]</scope>
    <source>
        <strain evidence="3 4">S4</strain>
    </source>
</reference>
<evidence type="ECO:0000313" key="4">
    <source>
        <dbReference type="Proteomes" id="UP000193944"/>
    </source>
</evidence>
<dbReference type="Gene3D" id="3.40.50.300">
    <property type="entry name" value="P-loop containing nucleotide triphosphate hydrolases"/>
    <property type="match status" value="1"/>
</dbReference>
<sequence>MAYQKFKELCKNKYFVDKTNIIKKFNELLNSPINNVCITKPRRFGKSSIAFMIIAYYSKRRNKEFKEIFNKLNVSKNEDINTEKGKSKYEETMGKYHTIYLDFSKYHEGFKYLNDYIYVLEERVLYELKDNIEKNEHGPIILEKINNLLDLFEIKFNKLAIFLDYYYSITNEKFVFVIDEWDYIFSNDKYTINERNMFLSFLKNLLKDQAYIALTYMTGILPIAKRSSGSSLNCFLEYSMLKDDIFYEYFGFKEKEVEALCKINGKLKLEEMKEWYNGYSIKGENIFNPYSIINALINNSTGNYWTNTGPMKEIKENLNFNIYGIKDDFLKLITRESIKIELNGYGAENKQQQAVNGRKTKQRSVIDKNENMRNEMYSLMVVYGFLTYNNGEVKIPNKELLEKFKQILNDKNEFEIYNNLMNYSKKMLEATLTKNTKDVCQILEKVHTKRSTIKGYYDHITLEFIVKFAYFDAQNKYDIKQEETRGKGFVDFIFYPKHDNENKTVIILELKVGKSAEEAINQIYKKDYYAGLRRLGYKILLVGINCTKKDKKYDCIIEEYDENKSKQNQNNDDISEYSSNDQNKNKRKNNDYDQVQKKRKYDLRKRK</sequence>
<evidence type="ECO:0000313" key="3">
    <source>
        <dbReference type="EMBL" id="ORX75427.1"/>
    </source>
</evidence>
<dbReference type="PANTHER" id="PTHR34825">
    <property type="entry name" value="CONSERVED PROTEIN, WITH A WEAK D-GALACTARATE DEHYDRATASE/ALTRONATE HYDROLASE DOMAIN"/>
    <property type="match status" value="1"/>
</dbReference>
<organism evidence="3 4">
    <name type="scientific">Anaeromyces robustus</name>
    <dbReference type="NCBI Taxonomy" id="1754192"/>
    <lineage>
        <taxon>Eukaryota</taxon>
        <taxon>Fungi</taxon>
        <taxon>Fungi incertae sedis</taxon>
        <taxon>Chytridiomycota</taxon>
        <taxon>Chytridiomycota incertae sedis</taxon>
        <taxon>Neocallimastigomycetes</taxon>
        <taxon>Neocallimastigales</taxon>
        <taxon>Neocallimastigaceae</taxon>
        <taxon>Anaeromyces</taxon>
    </lineage>
</organism>
<dbReference type="AlphaFoldDB" id="A0A1Y1WPF6"/>
<proteinExistence type="predicted"/>
<name>A0A1Y1WPF6_9FUNG</name>
<feature type="region of interest" description="Disordered" evidence="1">
    <location>
        <begin position="564"/>
        <end position="607"/>
    </location>
</feature>
<dbReference type="InterPro" id="IPR027417">
    <property type="entry name" value="P-loop_NTPase"/>
</dbReference>